<feature type="domain" description="HTH cro/C1-type" evidence="1">
    <location>
        <begin position="8"/>
        <end position="62"/>
    </location>
</feature>
<comment type="caution">
    <text evidence="2">The sequence shown here is derived from an EMBL/GenBank/DDBJ whole genome shotgun (WGS) entry which is preliminary data.</text>
</comment>
<keyword evidence="2" id="KW-0238">DNA-binding</keyword>
<dbReference type="Gene3D" id="1.10.260.40">
    <property type="entry name" value="lambda repressor-like DNA-binding domains"/>
    <property type="match status" value="1"/>
</dbReference>
<dbReference type="PROSITE" id="PS50943">
    <property type="entry name" value="HTH_CROC1"/>
    <property type="match status" value="1"/>
</dbReference>
<evidence type="ECO:0000313" key="2">
    <source>
        <dbReference type="EMBL" id="EFB62846.1"/>
    </source>
</evidence>
<evidence type="ECO:0000259" key="1">
    <source>
        <dbReference type="PROSITE" id="PS50943"/>
    </source>
</evidence>
<accession>D1YIE6</accession>
<reference evidence="2 3" key="1">
    <citation type="submission" date="2009-12" db="EMBL/GenBank/DDBJ databases">
        <title>Genome Sequence of Lactobacillus gasseri 224-1.</title>
        <authorList>
            <person name="Durkin A.S."/>
            <person name="Madupu R."/>
            <person name="Torralba M."/>
            <person name="Methe B."/>
            <person name="Sutton G."/>
            <person name="Strausberg R.L."/>
            <person name="Nelson K.E."/>
        </authorList>
    </citation>
    <scope>NUCLEOTIDE SEQUENCE [LARGE SCALE GENOMIC DNA]</scope>
    <source>
        <strain evidence="2 3">224-1</strain>
    </source>
</reference>
<dbReference type="EMBL" id="ADFT01000011">
    <property type="protein sequence ID" value="EFB62846.1"/>
    <property type="molecule type" value="Genomic_DNA"/>
</dbReference>
<gene>
    <name evidence="2" type="ORF">HMPREF9209_0315</name>
</gene>
<evidence type="ECO:0000313" key="3">
    <source>
        <dbReference type="Proteomes" id="UP000003684"/>
    </source>
</evidence>
<dbReference type="SMART" id="SM00530">
    <property type="entry name" value="HTH_XRE"/>
    <property type="match status" value="1"/>
</dbReference>
<name>D1YIE6_LACGS</name>
<sequence length="80" mass="9351">MKFDLQRLKGERVARGITQAQMARKIGISTNAYWRKENGERDIGMEEFVKILSVLGFEKKQISLFLQKTFTIVNIKEMNK</sequence>
<dbReference type="AlphaFoldDB" id="D1YIE6"/>
<organism evidence="2 3">
    <name type="scientific">Lactobacillus gasseri 224-1</name>
    <dbReference type="NCBI Taxonomy" id="679196"/>
    <lineage>
        <taxon>Bacteria</taxon>
        <taxon>Bacillati</taxon>
        <taxon>Bacillota</taxon>
        <taxon>Bacilli</taxon>
        <taxon>Lactobacillales</taxon>
        <taxon>Lactobacillaceae</taxon>
        <taxon>Lactobacillus</taxon>
    </lineage>
</organism>
<dbReference type="SUPFAM" id="SSF47413">
    <property type="entry name" value="lambda repressor-like DNA-binding domains"/>
    <property type="match status" value="1"/>
</dbReference>
<dbReference type="InterPro" id="IPR010982">
    <property type="entry name" value="Lambda_DNA-bd_dom_sf"/>
</dbReference>
<dbReference type="Proteomes" id="UP000003684">
    <property type="component" value="Unassembled WGS sequence"/>
</dbReference>
<dbReference type="GO" id="GO:0003677">
    <property type="term" value="F:DNA binding"/>
    <property type="evidence" value="ECO:0007669"/>
    <property type="project" value="UniProtKB-KW"/>
</dbReference>
<proteinExistence type="predicted"/>
<dbReference type="CDD" id="cd00093">
    <property type="entry name" value="HTH_XRE"/>
    <property type="match status" value="1"/>
</dbReference>
<dbReference type="Pfam" id="PF01381">
    <property type="entry name" value="HTH_3"/>
    <property type="match status" value="1"/>
</dbReference>
<protein>
    <submittedName>
        <fullName evidence="2">DNA-binding helix-turn-helix protein</fullName>
    </submittedName>
</protein>
<dbReference type="InterPro" id="IPR001387">
    <property type="entry name" value="Cro/C1-type_HTH"/>
</dbReference>